<comment type="caution">
    <text evidence="1">The sequence shown here is derived from an EMBL/GenBank/DDBJ whole genome shotgun (WGS) entry which is preliminary data.</text>
</comment>
<name>A0ABN9ISV8_9RALS</name>
<dbReference type="RefSeq" id="WP_012436146.1">
    <property type="nucleotide sequence ID" value="NZ_CATWDO010000003.1"/>
</dbReference>
<evidence type="ECO:0000313" key="2">
    <source>
        <dbReference type="Proteomes" id="UP001189773"/>
    </source>
</evidence>
<dbReference type="EMBL" id="CATZAR010000005">
    <property type="protein sequence ID" value="CAJ0792100.1"/>
    <property type="molecule type" value="Genomic_DNA"/>
</dbReference>
<organism evidence="1 2">
    <name type="scientific">Ralstonia thomasii</name>
    <dbReference type="NCBI Taxonomy" id="3058596"/>
    <lineage>
        <taxon>Bacteria</taxon>
        <taxon>Pseudomonadati</taxon>
        <taxon>Pseudomonadota</taxon>
        <taxon>Betaproteobacteria</taxon>
        <taxon>Burkholderiales</taxon>
        <taxon>Burkholderiaceae</taxon>
        <taxon>Ralstonia</taxon>
    </lineage>
</organism>
<dbReference type="Proteomes" id="UP001189773">
    <property type="component" value="Unassembled WGS sequence"/>
</dbReference>
<proteinExistence type="predicted"/>
<evidence type="ECO:0000313" key="1">
    <source>
        <dbReference type="EMBL" id="CAJ0792100.1"/>
    </source>
</evidence>
<protein>
    <submittedName>
        <fullName evidence="1">Uncharacterized protein</fullName>
    </submittedName>
</protein>
<accession>A0ABN9ISV8</accession>
<gene>
    <name evidence="1" type="ORF">LMG18095_02266</name>
</gene>
<keyword evidence="2" id="KW-1185">Reference proteome</keyword>
<sequence length="107" mass="11855">MINALTSIERQVCEAMLSDDTFCMERGLDEPQPYMAAIARAMLNNELDDNAMAALGRAMVQQFQRDIADAVAEQECDNEMAADILEAEEEARAKCERSLGMTVIAIH</sequence>
<reference evidence="1 2" key="1">
    <citation type="submission" date="2023-07" db="EMBL/GenBank/DDBJ databases">
        <authorList>
            <person name="Peeters C."/>
        </authorList>
    </citation>
    <scope>NUCLEOTIDE SEQUENCE [LARGE SCALE GENOMIC DNA]</scope>
    <source>
        <strain evidence="1 2">LMG 18095</strain>
    </source>
</reference>